<name>A0ABT9ZLA0_9BACI</name>
<keyword evidence="3" id="KW-0808">Transferase</keyword>
<reference evidence="3 4" key="1">
    <citation type="submission" date="2023-07" db="EMBL/GenBank/DDBJ databases">
        <title>Genomic Encyclopedia of Type Strains, Phase IV (KMG-IV): sequencing the most valuable type-strain genomes for metagenomic binning, comparative biology and taxonomic classification.</title>
        <authorList>
            <person name="Goeker M."/>
        </authorList>
    </citation>
    <scope>NUCLEOTIDE SEQUENCE [LARGE SCALE GENOMIC DNA]</scope>
    <source>
        <strain evidence="3 4">DSM 29005</strain>
    </source>
</reference>
<gene>
    <name evidence="3" type="ORF">J2S19_003888</name>
</gene>
<dbReference type="InterPro" id="IPR011009">
    <property type="entry name" value="Kinase-like_dom_sf"/>
</dbReference>
<feature type="domain" description="Aminoglycoside phosphotransferase" evidence="2">
    <location>
        <begin position="29"/>
        <end position="250"/>
    </location>
</feature>
<dbReference type="InterPro" id="IPR050249">
    <property type="entry name" value="Pseudomonas-type_ThrB"/>
</dbReference>
<dbReference type="Proteomes" id="UP001234495">
    <property type="component" value="Unassembled WGS sequence"/>
</dbReference>
<proteinExistence type="inferred from homology"/>
<evidence type="ECO:0000256" key="1">
    <source>
        <dbReference type="ARBA" id="ARBA00038240"/>
    </source>
</evidence>
<evidence type="ECO:0000313" key="4">
    <source>
        <dbReference type="Proteomes" id="UP001234495"/>
    </source>
</evidence>
<dbReference type="SUPFAM" id="SSF56112">
    <property type="entry name" value="Protein kinase-like (PK-like)"/>
    <property type="match status" value="1"/>
</dbReference>
<dbReference type="EC" id="2.7.1.39" evidence="3"/>
<sequence>MNIKTETLKEILQQYFPNTLHTINVRNGKNGYNNTTKYIEDGRNKYVLRIYETHKDEEKVKIEHEVLMKLNERKQLPFNVPKPVIHNNGQSFYRLRDETNKIVSLFYYIDGQNPQLDSEGQVYEFGYLAASLLHAFDKLSITQPFIYRPYYEIENAHPKCGMTDMINWCSTPPDEFKTYKSKLLLIKEQLMTIQKVIPRLKTLPHQIIHGDLNHSNILQGKNGHINTILDFEFATNDLRAMEVAVCLSELSVKEANIDDRFWRKVSAFQSGFSSVMKLTNEEIEVLPTLIHLRRLDVFVHFLGRYLDGIDEIDVLIEQIENLEKNQQWLSEGKQKILQIWGYQ</sequence>
<dbReference type="PANTHER" id="PTHR21064">
    <property type="entry name" value="AMINOGLYCOSIDE PHOSPHOTRANSFERASE DOMAIN-CONTAINING PROTEIN-RELATED"/>
    <property type="match status" value="1"/>
</dbReference>
<dbReference type="Pfam" id="PF01636">
    <property type="entry name" value="APH"/>
    <property type="match status" value="1"/>
</dbReference>
<dbReference type="RefSeq" id="WP_307344675.1">
    <property type="nucleotide sequence ID" value="NZ_JAUSUD010000022.1"/>
</dbReference>
<dbReference type="EMBL" id="JAUSUD010000022">
    <property type="protein sequence ID" value="MDQ0232566.1"/>
    <property type="molecule type" value="Genomic_DNA"/>
</dbReference>
<dbReference type="GO" id="GO:0004413">
    <property type="term" value="F:homoserine kinase activity"/>
    <property type="evidence" value="ECO:0007669"/>
    <property type="project" value="UniProtKB-EC"/>
</dbReference>
<organism evidence="3 4">
    <name type="scientific">Metabacillus malikii</name>
    <dbReference type="NCBI Taxonomy" id="1504265"/>
    <lineage>
        <taxon>Bacteria</taxon>
        <taxon>Bacillati</taxon>
        <taxon>Bacillota</taxon>
        <taxon>Bacilli</taxon>
        <taxon>Bacillales</taxon>
        <taxon>Bacillaceae</taxon>
        <taxon>Metabacillus</taxon>
    </lineage>
</organism>
<comment type="caution">
    <text evidence="3">The sequence shown here is derived from an EMBL/GenBank/DDBJ whole genome shotgun (WGS) entry which is preliminary data.</text>
</comment>
<comment type="similarity">
    <text evidence="1">Belongs to the pseudomonas-type ThrB family.</text>
</comment>
<dbReference type="PANTHER" id="PTHR21064:SF6">
    <property type="entry name" value="AMINOGLYCOSIDE PHOSPHOTRANSFERASE DOMAIN-CONTAINING PROTEIN"/>
    <property type="match status" value="1"/>
</dbReference>
<dbReference type="InterPro" id="IPR002575">
    <property type="entry name" value="Aminoglycoside_PTrfase"/>
</dbReference>
<dbReference type="Gene3D" id="3.90.1200.10">
    <property type="match status" value="1"/>
</dbReference>
<dbReference type="Gene3D" id="3.30.200.20">
    <property type="entry name" value="Phosphorylase Kinase, domain 1"/>
    <property type="match status" value="1"/>
</dbReference>
<evidence type="ECO:0000259" key="2">
    <source>
        <dbReference type="Pfam" id="PF01636"/>
    </source>
</evidence>
<keyword evidence="4" id="KW-1185">Reference proteome</keyword>
<evidence type="ECO:0000313" key="3">
    <source>
        <dbReference type="EMBL" id="MDQ0232566.1"/>
    </source>
</evidence>
<protein>
    <submittedName>
        <fullName evidence="3">Homoserine kinase type II</fullName>
        <ecNumber evidence="3">2.7.1.39</ecNumber>
    </submittedName>
</protein>
<accession>A0ABT9ZLA0</accession>
<keyword evidence="3" id="KW-0418">Kinase</keyword>